<protein>
    <recommendedName>
        <fullName evidence="2">Serine aminopeptidase S33 domain-containing protein</fullName>
    </recommendedName>
</protein>
<evidence type="ECO:0000313" key="4">
    <source>
        <dbReference type="Proteomes" id="UP000609879"/>
    </source>
</evidence>
<proteinExistence type="predicted"/>
<evidence type="ECO:0000256" key="1">
    <source>
        <dbReference type="SAM" id="Phobius"/>
    </source>
</evidence>
<name>A0ABQ3YHV6_9ACTN</name>
<keyword evidence="4" id="KW-1185">Reference proteome</keyword>
<dbReference type="RefSeq" id="WP_203775940.1">
    <property type="nucleotide sequence ID" value="NZ_BAAABO010000064.1"/>
</dbReference>
<reference evidence="3 4" key="1">
    <citation type="submission" date="2021-01" db="EMBL/GenBank/DDBJ databases">
        <title>Whole genome shotgun sequence of Actinoplanes deccanensis NBRC 13994.</title>
        <authorList>
            <person name="Komaki H."/>
            <person name="Tamura T."/>
        </authorList>
    </citation>
    <scope>NUCLEOTIDE SEQUENCE [LARGE SCALE GENOMIC DNA]</scope>
    <source>
        <strain evidence="3 4">NBRC 13994</strain>
    </source>
</reference>
<evidence type="ECO:0000259" key="2">
    <source>
        <dbReference type="Pfam" id="PF12146"/>
    </source>
</evidence>
<feature type="transmembrane region" description="Helical" evidence="1">
    <location>
        <begin position="6"/>
        <end position="28"/>
    </location>
</feature>
<gene>
    <name evidence="3" type="ORF">Ade02nite_82290</name>
</gene>
<comment type="caution">
    <text evidence="3">The sequence shown here is derived from an EMBL/GenBank/DDBJ whole genome shotgun (WGS) entry which is preliminary data.</text>
</comment>
<accession>A0ABQ3YHV6</accession>
<dbReference type="Proteomes" id="UP000609879">
    <property type="component" value="Unassembled WGS sequence"/>
</dbReference>
<dbReference type="InterPro" id="IPR022742">
    <property type="entry name" value="Hydrolase_4"/>
</dbReference>
<sequence length="278" mass="29088">MPKVSALVRVVLAVLVLWALLVAAAWLLQRRLIYFPDRSAPPAADRVMAGARDVTLRTEDGLRLTAWLVEPPAGTPGPRSAVLVAPGNAGNRLARAPLATALAGRGLTVLLLDYRGYGGNPGSPSEEGLARDVEAARMFLADEVGIPADRLLYFGESLGAAVVTALAAKHPPAGLILRSPFTDLPAAGHEHYPFLPVRLLARDRFPVAEVIARVEAPTLIVYGTADSIVPPRQSLAVARNAAEPAVVVAVEGADHNDASLLNGAQLIDAIAELAARAA</sequence>
<feature type="domain" description="Serine aminopeptidase S33" evidence="2">
    <location>
        <begin position="78"/>
        <end position="186"/>
    </location>
</feature>
<keyword evidence="1" id="KW-1133">Transmembrane helix</keyword>
<dbReference type="PANTHER" id="PTHR12277:SF79">
    <property type="entry name" value="XAA-PRO DIPEPTIDYL-PEPTIDASE-RELATED"/>
    <property type="match status" value="1"/>
</dbReference>
<keyword evidence="1" id="KW-0472">Membrane</keyword>
<dbReference type="InterPro" id="IPR029058">
    <property type="entry name" value="AB_hydrolase_fold"/>
</dbReference>
<keyword evidence="1" id="KW-0812">Transmembrane</keyword>
<dbReference type="Pfam" id="PF12146">
    <property type="entry name" value="Hydrolase_4"/>
    <property type="match status" value="1"/>
</dbReference>
<dbReference type="Gene3D" id="3.40.50.1820">
    <property type="entry name" value="alpha/beta hydrolase"/>
    <property type="match status" value="1"/>
</dbReference>
<dbReference type="EMBL" id="BOMI01000174">
    <property type="protein sequence ID" value="GID79588.1"/>
    <property type="molecule type" value="Genomic_DNA"/>
</dbReference>
<dbReference type="SUPFAM" id="SSF53474">
    <property type="entry name" value="alpha/beta-Hydrolases"/>
    <property type="match status" value="1"/>
</dbReference>
<evidence type="ECO:0000313" key="3">
    <source>
        <dbReference type="EMBL" id="GID79588.1"/>
    </source>
</evidence>
<dbReference type="PANTHER" id="PTHR12277">
    <property type="entry name" value="ALPHA/BETA HYDROLASE DOMAIN-CONTAINING PROTEIN"/>
    <property type="match status" value="1"/>
</dbReference>
<organism evidence="3 4">
    <name type="scientific">Paractinoplanes deccanensis</name>
    <dbReference type="NCBI Taxonomy" id="113561"/>
    <lineage>
        <taxon>Bacteria</taxon>
        <taxon>Bacillati</taxon>
        <taxon>Actinomycetota</taxon>
        <taxon>Actinomycetes</taxon>
        <taxon>Micromonosporales</taxon>
        <taxon>Micromonosporaceae</taxon>
        <taxon>Paractinoplanes</taxon>
    </lineage>
</organism>